<comment type="caution">
    <text evidence="6">The sequence shown here is derived from an EMBL/GenBank/DDBJ whole genome shotgun (WGS) entry which is preliminary data.</text>
</comment>
<feature type="binding site" evidence="2">
    <location>
        <position position="56"/>
    </location>
    <ligand>
        <name>Fe cation</name>
        <dbReference type="ChEBI" id="CHEBI:24875"/>
    </ligand>
</feature>
<evidence type="ECO:0000256" key="2">
    <source>
        <dbReference type="PIRSR" id="PIRSR006232-1"/>
    </source>
</evidence>
<dbReference type="InterPro" id="IPR003829">
    <property type="entry name" value="Pirin_N_dom"/>
</dbReference>
<keyword evidence="7" id="KW-1185">Reference proteome</keyword>
<dbReference type="InterPro" id="IPR008778">
    <property type="entry name" value="Pirin_C_dom"/>
</dbReference>
<dbReference type="RefSeq" id="WP_039630768.1">
    <property type="nucleotide sequence ID" value="NZ_AYSO01000013.1"/>
</dbReference>
<dbReference type="PIRSF" id="PIRSF006232">
    <property type="entry name" value="Pirin"/>
    <property type="match status" value="1"/>
</dbReference>
<feature type="domain" description="Pirin N-terminal" evidence="4">
    <location>
        <begin position="16"/>
        <end position="116"/>
    </location>
</feature>
<dbReference type="SUPFAM" id="SSF51182">
    <property type="entry name" value="RmlC-like cupins"/>
    <property type="match status" value="1"/>
</dbReference>
<evidence type="ECO:0000256" key="3">
    <source>
        <dbReference type="RuleBase" id="RU003457"/>
    </source>
</evidence>
<accession>A0A0C1UKN9</accession>
<evidence type="ECO:0000313" key="6">
    <source>
        <dbReference type="EMBL" id="KIE47835.1"/>
    </source>
</evidence>
<gene>
    <name evidence="6" type="ORF">U732_3569</name>
</gene>
<dbReference type="Gene3D" id="2.60.120.10">
    <property type="entry name" value="Jelly Rolls"/>
    <property type="match status" value="2"/>
</dbReference>
<reference evidence="6 7" key="1">
    <citation type="journal article" date="2015" name="Infect. Genet. Evol.">
        <title>Genomic sequences of six botulinum neurotoxin-producing strains representing three clostridial species illustrate the mobility and diversity of botulinum neurotoxin genes.</title>
        <authorList>
            <person name="Smith T.J."/>
            <person name="Hill K.K."/>
            <person name="Xie G."/>
            <person name="Foley B.T."/>
            <person name="Williamson C.H."/>
            <person name="Foster J.T."/>
            <person name="Johnson S.L."/>
            <person name="Chertkov O."/>
            <person name="Teshima H."/>
            <person name="Gibbons H.S."/>
            <person name="Johnsky L.A."/>
            <person name="Karavis M.A."/>
            <person name="Smith L.A."/>
        </authorList>
    </citation>
    <scope>NUCLEOTIDE SEQUENCE [LARGE SCALE GENOMIC DNA]</scope>
    <source>
        <strain evidence="6 7">CDC 2741</strain>
    </source>
</reference>
<sequence length="269" mass="30200">MIKIINGEAVKDGAGVKLNRVIGSRNLDNADPFYLLDEFRSDNKGDYMAGFPMHPHRGIETITYMVEGSFKHRDSKGNEGVLNLGDVQWMTAGRGILHEEMPLMEDGKLWGYQLWLNLPKEKKMIEPKYRYINNEEIPIIKEEGVQVKLISGTYKDKNGATNPTVPVDYIDVRVNGGRFEKEGMETVILYVHSGEINVEAQGENIAVKSRNMCFITDGGNIEVTGEGGFLYISGNPLREPVARYGPFIMNTSDEIIKAVDDYNNGVFDK</sequence>
<feature type="binding site" evidence="2">
    <location>
        <position position="54"/>
    </location>
    <ligand>
        <name>Fe cation</name>
        <dbReference type="ChEBI" id="CHEBI:24875"/>
    </ligand>
</feature>
<comment type="cofactor">
    <cofactor evidence="2">
        <name>Fe cation</name>
        <dbReference type="ChEBI" id="CHEBI:24875"/>
    </cofactor>
    <text evidence="2">Binds 1 Fe cation per subunit.</text>
</comment>
<dbReference type="InterPro" id="IPR012093">
    <property type="entry name" value="Pirin"/>
</dbReference>
<feature type="binding site" evidence="2">
    <location>
        <position position="100"/>
    </location>
    <ligand>
        <name>Fe cation</name>
        <dbReference type="ChEBI" id="CHEBI:24875"/>
    </ligand>
</feature>
<organism evidence="6 7">
    <name type="scientific">Clostridium argentinense CDC 2741</name>
    <dbReference type="NCBI Taxonomy" id="1418104"/>
    <lineage>
        <taxon>Bacteria</taxon>
        <taxon>Bacillati</taxon>
        <taxon>Bacillota</taxon>
        <taxon>Clostridia</taxon>
        <taxon>Eubacteriales</taxon>
        <taxon>Clostridiaceae</taxon>
        <taxon>Clostridium</taxon>
    </lineage>
</organism>
<proteinExistence type="inferred from homology"/>
<dbReference type="Pfam" id="PF05726">
    <property type="entry name" value="Pirin_C"/>
    <property type="match status" value="1"/>
</dbReference>
<dbReference type="STRING" id="29341.RSJ17_18100"/>
<dbReference type="OrthoDB" id="321327at2"/>
<dbReference type="PANTHER" id="PTHR13903">
    <property type="entry name" value="PIRIN-RELATED"/>
    <property type="match status" value="1"/>
</dbReference>
<feature type="binding site" evidence="2">
    <location>
        <position position="98"/>
    </location>
    <ligand>
        <name>Fe cation</name>
        <dbReference type="ChEBI" id="CHEBI:24875"/>
    </ligand>
</feature>
<dbReference type="PANTHER" id="PTHR13903:SF8">
    <property type="entry name" value="PIRIN"/>
    <property type="match status" value="1"/>
</dbReference>
<evidence type="ECO:0000256" key="1">
    <source>
        <dbReference type="ARBA" id="ARBA00008416"/>
    </source>
</evidence>
<dbReference type="CDD" id="cd02909">
    <property type="entry name" value="cupin_pirin_N"/>
    <property type="match status" value="1"/>
</dbReference>
<dbReference type="InterPro" id="IPR011051">
    <property type="entry name" value="RmlC_Cupin_sf"/>
</dbReference>
<feature type="domain" description="Pirin C-terminal" evidence="5">
    <location>
        <begin position="182"/>
        <end position="267"/>
    </location>
</feature>
<evidence type="ECO:0000313" key="7">
    <source>
        <dbReference type="Proteomes" id="UP000031366"/>
    </source>
</evidence>
<evidence type="ECO:0000259" key="5">
    <source>
        <dbReference type="Pfam" id="PF05726"/>
    </source>
</evidence>
<dbReference type="Proteomes" id="UP000031366">
    <property type="component" value="Unassembled WGS sequence"/>
</dbReference>
<evidence type="ECO:0000259" key="4">
    <source>
        <dbReference type="Pfam" id="PF02678"/>
    </source>
</evidence>
<keyword evidence="2" id="KW-0408">Iron</keyword>
<protein>
    <submittedName>
        <fullName evidence="6">Pirin family protein</fullName>
    </submittedName>
</protein>
<dbReference type="AlphaFoldDB" id="A0A0C1UKN9"/>
<dbReference type="EMBL" id="AYSO01000013">
    <property type="protein sequence ID" value="KIE47835.1"/>
    <property type="molecule type" value="Genomic_DNA"/>
</dbReference>
<name>A0A0C1UKN9_9CLOT</name>
<dbReference type="InterPro" id="IPR014710">
    <property type="entry name" value="RmlC-like_jellyroll"/>
</dbReference>
<dbReference type="Pfam" id="PF02678">
    <property type="entry name" value="Pirin"/>
    <property type="match status" value="1"/>
</dbReference>
<keyword evidence="2" id="KW-0479">Metal-binding</keyword>
<dbReference type="GO" id="GO:0046872">
    <property type="term" value="F:metal ion binding"/>
    <property type="evidence" value="ECO:0007669"/>
    <property type="project" value="UniProtKB-KW"/>
</dbReference>
<comment type="similarity">
    <text evidence="1 3">Belongs to the pirin family.</text>
</comment>